<reference evidence="1 2" key="1">
    <citation type="submission" date="2016-05" db="EMBL/GenBank/DDBJ databases">
        <title>Genome sequencing reveals origins of a unique bacterial endosymbiosis in the earliest lineages of terrestrial Fungi.</title>
        <authorList>
            <consortium name="DOE Joint Genome Institute"/>
            <person name="Uehling J."/>
            <person name="Gryganskyi A."/>
            <person name="Hameed K."/>
            <person name="Tschaplinski T."/>
            <person name="Misztal P."/>
            <person name="Wu S."/>
            <person name="Desiro A."/>
            <person name="Vande Pol N."/>
            <person name="Du Z.-Y."/>
            <person name="Zienkiewicz A."/>
            <person name="Zienkiewicz K."/>
            <person name="Morin E."/>
            <person name="Tisserant E."/>
            <person name="Splivallo R."/>
            <person name="Hainaut M."/>
            <person name="Henrissat B."/>
            <person name="Ohm R."/>
            <person name="Kuo A."/>
            <person name="Yan J."/>
            <person name="Lipzen A."/>
            <person name="Nolan M."/>
            <person name="Labutti K."/>
            <person name="Barry K."/>
            <person name="Goldstein A."/>
            <person name="Labbe J."/>
            <person name="Schadt C."/>
            <person name="Tuskan G."/>
            <person name="Grigoriev I."/>
            <person name="Martin F."/>
            <person name="Vilgalys R."/>
            <person name="Bonito G."/>
        </authorList>
    </citation>
    <scope>NUCLEOTIDE SEQUENCE [LARGE SCALE GENOMIC DNA]</scope>
    <source>
        <strain evidence="1 2">AG-77</strain>
    </source>
</reference>
<dbReference type="EMBL" id="KV442023">
    <property type="protein sequence ID" value="OAQ32911.1"/>
    <property type="molecule type" value="Genomic_DNA"/>
</dbReference>
<evidence type="ECO:0000313" key="2">
    <source>
        <dbReference type="Proteomes" id="UP000078512"/>
    </source>
</evidence>
<dbReference type="OrthoDB" id="2406151at2759"/>
<protein>
    <submittedName>
        <fullName evidence="1">Uncharacterized protein</fullName>
    </submittedName>
</protein>
<dbReference type="AlphaFoldDB" id="A0A197K885"/>
<evidence type="ECO:0000313" key="1">
    <source>
        <dbReference type="EMBL" id="OAQ32911.1"/>
    </source>
</evidence>
<gene>
    <name evidence="1" type="ORF">K457DRAFT_15987</name>
</gene>
<organism evidence="1 2">
    <name type="scientific">Linnemannia elongata AG-77</name>
    <dbReference type="NCBI Taxonomy" id="1314771"/>
    <lineage>
        <taxon>Eukaryota</taxon>
        <taxon>Fungi</taxon>
        <taxon>Fungi incertae sedis</taxon>
        <taxon>Mucoromycota</taxon>
        <taxon>Mortierellomycotina</taxon>
        <taxon>Mortierellomycetes</taxon>
        <taxon>Mortierellales</taxon>
        <taxon>Mortierellaceae</taxon>
        <taxon>Linnemannia</taxon>
    </lineage>
</organism>
<name>A0A197K885_9FUNG</name>
<sequence>MDSIAAMNKKSLQRRLKDRVRAQMVINRNTSTIATNRSQSPECMEKGVLGPTRTSRDRVKYSPLSTHVVHPTKTSAIAPAATPPKPVTSESKWAPHLPNLEAALAGPPFLWIPAPDVRLRLKMAFRTLAEYNDLREEALMSPNPRPQCVRRLYILVKKHYYLSA</sequence>
<keyword evidence="2" id="KW-1185">Reference proteome</keyword>
<dbReference type="Proteomes" id="UP000078512">
    <property type="component" value="Unassembled WGS sequence"/>
</dbReference>
<accession>A0A197K885</accession>
<proteinExistence type="predicted"/>